<keyword evidence="3" id="KW-1185">Reference proteome</keyword>
<name>A0A8J7HVP8_9NOST</name>
<dbReference type="Proteomes" id="UP000632766">
    <property type="component" value="Unassembled WGS sequence"/>
</dbReference>
<protein>
    <submittedName>
        <fullName evidence="2">Uncharacterized protein</fullName>
    </submittedName>
</protein>
<proteinExistence type="predicted"/>
<dbReference type="AlphaFoldDB" id="A0A8J7HVP8"/>
<sequence>MTSPPTPKEDSRIGKGYSYLFASVLTALLVGQTIDISFKTDKSGDFAITLQTREINLQIFYPCVGLIAGILGLPTDAIALSLGKFLSKGRE</sequence>
<evidence type="ECO:0000313" key="3">
    <source>
        <dbReference type="Proteomes" id="UP000632766"/>
    </source>
</evidence>
<feature type="transmembrane region" description="Helical" evidence="1">
    <location>
        <begin position="59"/>
        <end position="82"/>
    </location>
</feature>
<evidence type="ECO:0000256" key="1">
    <source>
        <dbReference type="SAM" id="Phobius"/>
    </source>
</evidence>
<keyword evidence="1" id="KW-0472">Membrane</keyword>
<comment type="caution">
    <text evidence="2">The sequence shown here is derived from an EMBL/GenBank/DDBJ whole genome shotgun (WGS) entry which is preliminary data.</text>
</comment>
<organism evidence="2 3">
    <name type="scientific">Amazonocrinis nigriterrae CENA67</name>
    <dbReference type="NCBI Taxonomy" id="2794033"/>
    <lineage>
        <taxon>Bacteria</taxon>
        <taxon>Bacillati</taxon>
        <taxon>Cyanobacteriota</taxon>
        <taxon>Cyanophyceae</taxon>
        <taxon>Nostocales</taxon>
        <taxon>Nostocaceae</taxon>
        <taxon>Amazonocrinis</taxon>
        <taxon>Amazonocrinis nigriterrae</taxon>
    </lineage>
</organism>
<evidence type="ECO:0000313" key="2">
    <source>
        <dbReference type="EMBL" id="MBH8566742.1"/>
    </source>
</evidence>
<dbReference type="RefSeq" id="WP_198128476.1">
    <property type="nucleotide sequence ID" value="NZ_JAECZC010000102.1"/>
</dbReference>
<accession>A0A8J7HVP8</accession>
<gene>
    <name evidence="2" type="ORF">I8748_32100</name>
</gene>
<feature type="transmembrane region" description="Helical" evidence="1">
    <location>
        <begin position="20"/>
        <end position="38"/>
    </location>
</feature>
<keyword evidence="1" id="KW-1133">Transmembrane helix</keyword>
<keyword evidence="1" id="KW-0812">Transmembrane</keyword>
<dbReference type="EMBL" id="JAECZC010000102">
    <property type="protein sequence ID" value="MBH8566742.1"/>
    <property type="molecule type" value="Genomic_DNA"/>
</dbReference>
<reference evidence="2 3" key="1">
    <citation type="journal article" date="2021" name="Int. J. Syst. Evol. Microbiol.">
        <title>Amazonocrinis nigriterrae gen. nov., sp. nov., Atlanticothrix silvestris gen. nov., sp. nov. and Dendronalium phyllosphericum gen. nov., sp. nov., nostocacean cyanobacteria from Brazilian environments.</title>
        <authorList>
            <person name="Alvarenga D.O."/>
            <person name="Andreote A.P.D."/>
            <person name="Branco L.H.Z."/>
            <person name="Delbaje E."/>
            <person name="Cruz R.B."/>
            <person name="Varani A.M."/>
            <person name="Fiore M.F."/>
        </authorList>
    </citation>
    <scope>NUCLEOTIDE SEQUENCE [LARGE SCALE GENOMIC DNA]</scope>
    <source>
        <strain evidence="2 3">CENA67</strain>
    </source>
</reference>